<dbReference type="RefSeq" id="WP_017842555.1">
    <property type="nucleotide sequence ID" value="NZ_CP035467.1"/>
</dbReference>
<dbReference type="KEGG" id="mbur:EQU24_16360"/>
<proteinExistence type="predicted"/>
<dbReference type="InterPro" id="IPR010985">
    <property type="entry name" value="Ribbon_hlx_hlx"/>
</dbReference>
<gene>
    <name evidence="1" type="ORF">EQU24_16360</name>
</gene>
<dbReference type="EMBL" id="CP035467">
    <property type="protein sequence ID" value="QCW83637.1"/>
    <property type="molecule type" value="Genomic_DNA"/>
</dbReference>
<keyword evidence="2" id="KW-1185">Reference proteome</keyword>
<dbReference type="STRING" id="675511.GCA_000341735_04181"/>
<dbReference type="GO" id="GO:0006355">
    <property type="term" value="P:regulation of DNA-templated transcription"/>
    <property type="evidence" value="ECO:0007669"/>
    <property type="project" value="InterPro"/>
</dbReference>
<organism evidence="1 2">
    <name type="scientific">Methylotuvimicrobium buryatense</name>
    <name type="common">Methylomicrobium buryatense</name>
    <dbReference type="NCBI Taxonomy" id="95641"/>
    <lineage>
        <taxon>Bacteria</taxon>
        <taxon>Pseudomonadati</taxon>
        <taxon>Pseudomonadota</taxon>
        <taxon>Gammaproteobacteria</taxon>
        <taxon>Methylococcales</taxon>
        <taxon>Methylococcaceae</taxon>
        <taxon>Methylotuvimicrobium</taxon>
    </lineage>
</organism>
<dbReference type="SUPFAM" id="SSF47598">
    <property type="entry name" value="Ribbon-helix-helix"/>
    <property type="match status" value="1"/>
</dbReference>
<evidence type="ECO:0000313" key="2">
    <source>
        <dbReference type="Proteomes" id="UP000305881"/>
    </source>
</evidence>
<sequence length="65" mass="7502">MAATKTITLTLRVDPVIKEGLRLLAEKEHRSLTNMVEVMIRESCKQHNVIIPEQQTLFDSENPQR</sequence>
<dbReference type="AlphaFoldDB" id="A0A4P9UQM0"/>
<dbReference type="Proteomes" id="UP000305881">
    <property type="component" value="Chromosome"/>
</dbReference>
<name>A0A4P9UQM0_METBY</name>
<dbReference type="OrthoDB" id="9133534at2"/>
<accession>A0A4P9UQM0</accession>
<evidence type="ECO:0000313" key="1">
    <source>
        <dbReference type="EMBL" id="QCW83637.1"/>
    </source>
</evidence>
<evidence type="ECO:0008006" key="3">
    <source>
        <dbReference type="Google" id="ProtNLM"/>
    </source>
</evidence>
<reference evidence="2" key="1">
    <citation type="journal article" date="2019" name="J. Bacteriol.">
        <title>A Mutagenic Screen Identifies a TonB-Dependent Receptor Required for the Lanthanide Metal Switch in the Type I Methanotroph 'Methylotuvimicrobium buryatense' 5GB1C.</title>
        <authorList>
            <person name="Groom J.D."/>
            <person name="Ford S.M."/>
            <person name="Pesesky M.W."/>
            <person name="Lidstrom M.E."/>
        </authorList>
    </citation>
    <scope>NUCLEOTIDE SEQUENCE [LARGE SCALE GENOMIC DNA]</scope>
    <source>
        <strain evidence="2">5GB1C</strain>
    </source>
</reference>
<protein>
    <recommendedName>
        <fullName evidence="3">Ribbon-helix-helix protein, CopG family</fullName>
    </recommendedName>
</protein>